<keyword evidence="4" id="KW-1185">Reference proteome</keyword>
<dbReference type="KEGG" id="sma:SAVERM_4435"/>
<feature type="compositionally biased region" description="Polar residues" evidence="1">
    <location>
        <begin position="87"/>
        <end position="98"/>
    </location>
</feature>
<feature type="region of interest" description="Disordered" evidence="1">
    <location>
        <begin position="79"/>
        <end position="98"/>
    </location>
</feature>
<gene>
    <name evidence="3" type="ORF">SAVERM_4435</name>
</gene>
<evidence type="ECO:0000313" key="3">
    <source>
        <dbReference type="EMBL" id="BAC72147.1"/>
    </source>
</evidence>
<dbReference type="eggNOG" id="COG3170">
    <property type="taxonomic scope" value="Bacteria"/>
</dbReference>
<keyword evidence="2" id="KW-1133">Transmembrane helix</keyword>
<evidence type="ECO:0000313" key="4">
    <source>
        <dbReference type="Proteomes" id="UP000000428"/>
    </source>
</evidence>
<reference evidence="3 4" key="2">
    <citation type="journal article" date="2003" name="Nat. Biotechnol.">
        <title>Complete genome sequence and comparative analysis of the industrial microorganism Streptomyces avermitilis.</title>
        <authorList>
            <person name="Ikeda H."/>
            <person name="Ishikawa J."/>
            <person name="Hanamoto A."/>
            <person name="Shinose M."/>
            <person name="Kikuchi H."/>
            <person name="Shiba T."/>
            <person name="Sakaki Y."/>
            <person name="Hattori M."/>
            <person name="Omura S."/>
        </authorList>
    </citation>
    <scope>NUCLEOTIDE SEQUENCE [LARGE SCALE GENOMIC DNA]</scope>
    <source>
        <strain evidence="4">ATCC 31267 / DSM 46492 / JCM 5070 / NBRC 14893 / NCIMB 12804 / NRRL 8165 / MA-4680</strain>
    </source>
</reference>
<dbReference type="EMBL" id="BA000030">
    <property type="protein sequence ID" value="BAC72147.1"/>
    <property type="molecule type" value="Genomic_DNA"/>
</dbReference>
<reference evidence="3 4" key="1">
    <citation type="journal article" date="2001" name="Proc. Natl. Acad. Sci. U.S.A.">
        <title>Genome sequence of an industrial microorganism Streptomyces avermitilis: deducing the ability of producing secondary metabolites.</title>
        <authorList>
            <person name="Omura S."/>
            <person name="Ikeda H."/>
            <person name="Ishikawa J."/>
            <person name="Hanamoto A."/>
            <person name="Takahashi C."/>
            <person name="Shinose M."/>
            <person name="Takahashi Y."/>
            <person name="Horikawa H."/>
            <person name="Nakazawa H."/>
            <person name="Osonoe T."/>
            <person name="Kikuchi H."/>
            <person name="Shiba T."/>
            <person name="Sakaki Y."/>
            <person name="Hattori M."/>
        </authorList>
    </citation>
    <scope>NUCLEOTIDE SEQUENCE [LARGE SCALE GENOMIC DNA]</scope>
    <source>
        <strain evidence="4">ATCC 31267 / DSM 46492 / JCM 5070 / NBRC 14893 / NCIMB 12804 / NRRL 8165 / MA-4680</strain>
    </source>
</reference>
<evidence type="ECO:0000256" key="2">
    <source>
        <dbReference type="SAM" id="Phobius"/>
    </source>
</evidence>
<accession>Q82F28</accession>
<feature type="compositionally biased region" description="Pro residues" evidence="1">
    <location>
        <begin position="249"/>
        <end position="264"/>
    </location>
</feature>
<dbReference type="Proteomes" id="UP000000428">
    <property type="component" value="Chromosome"/>
</dbReference>
<dbReference type="HOGENOM" id="CLU_801455_0_0_11"/>
<sequence>MTHVTSESGVSLRPLIPGTAPGGFALPAAVDRDPAHEDGVCMSIARRVTVSRLLGTGAAALTLTAVACGSAWATDTPGGDGWDNSHRGYTSGQGPGTVTETDRCQFSLDGTVFTDSVRVDDQNLKPTEDGKVHIKVRAAEDATSCTASLAAYRAHGATFATSGVQVFHDFDSVTVKRGETDSLDISVPDAGCFAQIDLYRGKVKFDGELDAKDGFEHGDVPKGPDRPVIKDKLIAAWNGGAKDCTAQPPSTPESKPPATTPPASTPSASTPPKASTPKPSTTPPSDEKSSTPPAATPNGGSSTPPGDLAETGGGNTLPLAAGAAALLAVGAGIVVAGRRRTAKSRS</sequence>
<feature type="transmembrane region" description="Helical" evidence="2">
    <location>
        <begin position="317"/>
        <end position="337"/>
    </location>
</feature>
<dbReference type="AlphaFoldDB" id="Q82F28"/>
<keyword evidence="2" id="KW-0812">Transmembrane</keyword>
<feature type="compositionally biased region" description="Low complexity" evidence="1">
    <location>
        <begin position="265"/>
        <end position="279"/>
    </location>
</feature>
<proteinExistence type="predicted"/>
<reference evidence="3 4" key="3">
    <citation type="journal article" date="2014" name="J. Ind. Microbiol. Biotechnol.">
        <title>Genome mining of the Streptomyces avermitilis genome and development of genome-minimized hosts for heterologous expression of biosynthetic gene clusters.</title>
        <authorList>
            <person name="Ikeda H."/>
            <person name="Shin-ya K."/>
            <person name="Omura S."/>
        </authorList>
    </citation>
    <scope>NUCLEOTIDE SEQUENCE [LARGE SCALE GENOMIC DNA]</scope>
    <source>
        <strain evidence="4">ATCC 31267 / DSM 46492 / JCM 5070 / NBRC 14893 / NCIMB 12804 / NRRL 8165 / MA-4680</strain>
    </source>
</reference>
<name>Q82F28_STRAW</name>
<feature type="region of interest" description="Disordered" evidence="1">
    <location>
        <begin position="240"/>
        <end position="317"/>
    </location>
</feature>
<keyword evidence="2" id="KW-0472">Membrane</keyword>
<protein>
    <recommendedName>
        <fullName evidence="5">Gram-positive cocci surface proteins LPxTG domain-containing protein</fullName>
    </recommendedName>
</protein>
<dbReference type="NCBIfam" id="NF041528">
    <property type="entry name" value="strep_LAETG"/>
    <property type="match status" value="1"/>
</dbReference>
<evidence type="ECO:0008006" key="5">
    <source>
        <dbReference type="Google" id="ProtNLM"/>
    </source>
</evidence>
<evidence type="ECO:0000256" key="1">
    <source>
        <dbReference type="SAM" id="MobiDB-lite"/>
    </source>
</evidence>
<organism evidence="3 4">
    <name type="scientific">Streptomyces avermitilis (strain ATCC 31267 / DSM 46492 / JCM 5070 / NBRC 14893 / NCIMB 12804 / NRRL 8165 / MA-4680)</name>
    <dbReference type="NCBI Taxonomy" id="227882"/>
    <lineage>
        <taxon>Bacteria</taxon>
        <taxon>Bacillati</taxon>
        <taxon>Actinomycetota</taxon>
        <taxon>Actinomycetes</taxon>
        <taxon>Kitasatosporales</taxon>
        <taxon>Streptomycetaceae</taxon>
        <taxon>Streptomyces</taxon>
    </lineage>
</organism>